<feature type="binding site" evidence="15">
    <location>
        <position position="210"/>
    </location>
    <ligand>
        <name>5-aminolevulinate</name>
        <dbReference type="ChEBI" id="CHEBI:356416"/>
        <label>1</label>
    </ligand>
</feature>
<evidence type="ECO:0000256" key="12">
    <source>
        <dbReference type="ARBA" id="ARBA00025628"/>
    </source>
</evidence>
<comment type="similarity">
    <text evidence="3 18">Belongs to the ALAD family.</text>
</comment>
<evidence type="ECO:0000256" key="13">
    <source>
        <dbReference type="ARBA" id="ARBA00047651"/>
    </source>
</evidence>
<dbReference type="GO" id="GO:0004655">
    <property type="term" value="F:porphobilinogen synthase activity"/>
    <property type="evidence" value="ECO:0007669"/>
    <property type="project" value="UniProtKB-EC"/>
</dbReference>
<feature type="active site" description="Schiff-base intermediate with substrate" evidence="14">
    <location>
        <position position="200"/>
    </location>
</feature>
<keyword evidence="20" id="KW-1185">Reference proteome</keyword>
<dbReference type="EC" id="4.2.1.24" evidence="5 17"/>
<dbReference type="PRINTS" id="PR00144">
    <property type="entry name" value="DALDHYDRTASE"/>
</dbReference>
<feature type="binding site" evidence="15">
    <location>
        <position position="280"/>
    </location>
    <ligand>
        <name>5-aminolevulinate</name>
        <dbReference type="ChEBI" id="CHEBI:356416"/>
        <label>2</label>
    </ligand>
</feature>
<evidence type="ECO:0000256" key="9">
    <source>
        <dbReference type="ARBA" id="ARBA00023133"/>
    </source>
</evidence>
<feature type="binding site" evidence="16">
    <location>
        <position position="123"/>
    </location>
    <ligand>
        <name>Zn(2+)</name>
        <dbReference type="ChEBI" id="CHEBI:29105"/>
        <note>catalytic</note>
    </ligand>
</feature>
<feature type="active site" description="Schiff-base intermediate with substrate" evidence="14">
    <location>
        <position position="253"/>
    </location>
</feature>
<evidence type="ECO:0000256" key="14">
    <source>
        <dbReference type="PIRSR" id="PIRSR001415-1"/>
    </source>
</evidence>
<evidence type="ECO:0000256" key="3">
    <source>
        <dbReference type="ARBA" id="ARBA00008055"/>
    </source>
</evidence>
<dbReference type="Gene3D" id="3.20.20.70">
    <property type="entry name" value="Aldolase class I"/>
    <property type="match status" value="1"/>
</dbReference>
<dbReference type="PROSITE" id="PS00169">
    <property type="entry name" value="D_ALA_DEHYDRATASE"/>
    <property type="match status" value="1"/>
</dbReference>
<sequence length="333" mass="37067">MVVGTSSLLHAGYHHPATRPWQSERAITKSALIYPIFISDNPDDKYEIKSMPEQYRWGVNRLEEFLSPLVKKGLRSVMLFGVVKPESKDPTASIADTEKNPVIQAIGIIKYKFPSLHIGCDVCLCDYTSHGHCGVLFEDGTINNPESVKRLVELAVAYAKAGADCVAPSDMMDGRMKAIKEGLLAANLSHRVSLMAYSAKFASGMYGPFRDACDSAPTFGDRRCYQLPPNARGLARRALARDANEGADFLMVKPALPYLDIIRDAKEDFPNHPIACYQVSGEYSMIWRSAEAGVLDLKRMVFETLESMLRAGATVILTYYTPRMLEWLDELDQ</sequence>
<dbReference type="EMBL" id="JANBPU010000407">
    <property type="protein sequence ID" value="KAJ1911809.1"/>
    <property type="molecule type" value="Genomic_DNA"/>
</dbReference>
<gene>
    <name evidence="19" type="primary">HEM2</name>
    <name evidence="19" type="ORF">H4219_005823</name>
</gene>
<comment type="subunit">
    <text evidence="4 17">Homooctamer.</text>
</comment>
<reference evidence="19" key="1">
    <citation type="submission" date="2022-07" db="EMBL/GenBank/DDBJ databases">
        <title>Phylogenomic reconstructions and comparative analyses of Kickxellomycotina fungi.</title>
        <authorList>
            <person name="Reynolds N.K."/>
            <person name="Stajich J.E."/>
            <person name="Barry K."/>
            <person name="Grigoriev I.V."/>
            <person name="Crous P."/>
            <person name="Smith M.E."/>
        </authorList>
    </citation>
    <scope>NUCLEOTIDE SEQUENCE</scope>
    <source>
        <strain evidence="19">NBRC 100468</strain>
    </source>
</reference>
<dbReference type="GO" id="GO:0008270">
    <property type="term" value="F:zinc ion binding"/>
    <property type="evidence" value="ECO:0007669"/>
    <property type="project" value="TreeGrafter"/>
</dbReference>
<dbReference type="PANTHER" id="PTHR11458:SF0">
    <property type="entry name" value="DELTA-AMINOLEVULINIC ACID DEHYDRATASE"/>
    <property type="match status" value="1"/>
</dbReference>
<evidence type="ECO:0000256" key="11">
    <source>
        <dbReference type="ARBA" id="ARBA00023244"/>
    </source>
</evidence>
<organism evidence="19 20">
    <name type="scientific">Mycoemilia scoparia</name>
    <dbReference type="NCBI Taxonomy" id="417184"/>
    <lineage>
        <taxon>Eukaryota</taxon>
        <taxon>Fungi</taxon>
        <taxon>Fungi incertae sedis</taxon>
        <taxon>Zoopagomycota</taxon>
        <taxon>Kickxellomycotina</taxon>
        <taxon>Kickxellomycetes</taxon>
        <taxon>Kickxellales</taxon>
        <taxon>Kickxellaceae</taxon>
        <taxon>Mycoemilia</taxon>
    </lineage>
</organism>
<evidence type="ECO:0000256" key="5">
    <source>
        <dbReference type="ARBA" id="ARBA00012053"/>
    </source>
</evidence>
<evidence type="ECO:0000256" key="6">
    <source>
        <dbReference type="ARBA" id="ARBA00020771"/>
    </source>
</evidence>
<evidence type="ECO:0000256" key="8">
    <source>
        <dbReference type="ARBA" id="ARBA00022833"/>
    </source>
</evidence>
<keyword evidence="11 17" id="KW-0627">Porphyrin biosynthesis</keyword>
<dbReference type="Proteomes" id="UP001150538">
    <property type="component" value="Unassembled WGS sequence"/>
</dbReference>
<dbReference type="InterPro" id="IPR013785">
    <property type="entry name" value="Aldolase_TIM"/>
</dbReference>
<evidence type="ECO:0000256" key="1">
    <source>
        <dbReference type="ARBA" id="ARBA00001947"/>
    </source>
</evidence>
<dbReference type="CDD" id="cd04824">
    <property type="entry name" value="eu_ALAD_PBGS_cysteine_rich"/>
    <property type="match status" value="1"/>
</dbReference>
<dbReference type="Pfam" id="PF00490">
    <property type="entry name" value="ALAD"/>
    <property type="match status" value="1"/>
</dbReference>
<dbReference type="PANTHER" id="PTHR11458">
    <property type="entry name" value="DELTA-AMINOLEVULINIC ACID DEHYDRATASE"/>
    <property type="match status" value="1"/>
</dbReference>
<dbReference type="GO" id="GO:0006783">
    <property type="term" value="P:heme biosynthetic process"/>
    <property type="evidence" value="ECO:0007669"/>
    <property type="project" value="UniProtKB-KW"/>
</dbReference>
<dbReference type="SMART" id="SM01004">
    <property type="entry name" value="ALAD"/>
    <property type="match status" value="1"/>
</dbReference>
<evidence type="ECO:0000256" key="16">
    <source>
        <dbReference type="PIRSR" id="PIRSR001415-3"/>
    </source>
</evidence>
<comment type="caution">
    <text evidence="19">The sequence shown here is derived from an EMBL/GenBank/DDBJ whole genome shotgun (WGS) entry which is preliminary data.</text>
</comment>
<feature type="binding site" evidence="15">
    <location>
        <position position="222"/>
    </location>
    <ligand>
        <name>5-aminolevulinate</name>
        <dbReference type="ChEBI" id="CHEBI:356416"/>
        <label>1</label>
    </ligand>
</feature>
<comment type="function">
    <text evidence="12">Catalyzes an early step in the biosynthesis of tetrapyrroles. Binds two molecules of 5-aminolevulinate per subunit, each at a distinct site, and catalyzes their condensation to form porphobilinogen.</text>
</comment>
<evidence type="ECO:0000313" key="19">
    <source>
        <dbReference type="EMBL" id="KAJ1911809.1"/>
    </source>
</evidence>
<evidence type="ECO:0000256" key="17">
    <source>
        <dbReference type="RuleBase" id="RU000515"/>
    </source>
</evidence>
<dbReference type="SUPFAM" id="SSF51569">
    <property type="entry name" value="Aldolase"/>
    <property type="match status" value="1"/>
</dbReference>
<evidence type="ECO:0000256" key="2">
    <source>
        <dbReference type="ARBA" id="ARBA00004694"/>
    </source>
</evidence>
<evidence type="ECO:0000256" key="4">
    <source>
        <dbReference type="ARBA" id="ARBA00011823"/>
    </source>
</evidence>
<evidence type="ECO:0000256" key="15">
    <source>
        <dbReference type="PIRSR" id="PIRSR001415-2"/>
    </source>
</evidence>
<comment type="pathway">
    <text evidence="2">Porphyrin-containing compound metabolism; protoporphyrin-IX biosynthesis; coproporphyrinogen-III from 5-aminolevulinate: step 1/4.</text>
</comment>
<accession>A0A9W7ZRZ9</accession>
<dbReference type="GO" id="GO:0005829">
    <property type="term" value="C:cytosol"/>
    <property type="evidence" value="ECO:0007669"/>
    <property type="project" value="TreeGrafter"/>
</dbReference>
<keyword evidence="10 17" id="KW-0456">Lyase</keyword>
<keyword evidence="9" id="KW-0350">Heme biosynthesis</keyword>
<dbReference type="InterPro" id="IPR030656">
    <property type="entry name" value="ALAD_AS"/>
</dbReference>
<comment type="catalytic activity">
    <reaction evidence="13 17">
        <text>2 5-aminolevulinate = porphobilinogen + 2 H2O + H(+)</text>
        <dbReference type="Rhea" id="RHEA:24064"/>
        <dbReference type="ChEBI" id="CHEBI:15377"/>
        <dbReference type="ChEBI" id="CHEBI:15378"/>
        <dbReference type="ChEBI" id="CHEBI:58126"/>
        <dbReference type="ChEBI" id="CHEBI:356416"/>
        <dbReference type="EC" id="4.2.1.24"/>
    </reaction>
</comment>
<protein>
    <recommendedName>
        <fullName evidence="6 17">Delta-aminolevulinic acid dehydratase</fullName>
        <ecNumber evidence="5 17">4.2.1.24</ecNumber>
    </recommendedName>
</protein>
<feature type="binding site" evidence="15">
    <location>
        <position position="319"/>
    </location>
    <ligand>
        <name>5-aminolevulinate</name>
        <dbReference type="ChEBI" id="CHEBI:356416"/>
        <label>2</label>
    </ligand>
</feature>
<evidence type="ECO:0000256" key="7">
    <source>
        <dbReference type="ARBA" id="ARBA00022723"/>
    </source>
</evidence>
<evidence type="ECO:0000256" key="10">
    <source>
        <dbReference type="ARBA" id="ARBA00023239"/>
    </source>
</evidence>
<evidence type="ECO:0000256" key="18">
    <source>
        <dbReference type="RuleBase" id="RU004161"/>
    </source>
</evidence>
<dbReference type="InterPro" id="IPR001731">
    <property type="entry name" value="ALAD"/>
</dbReference>
<dbReference type="OrthoDB" id="1530at2759"/>
<proteinExistence type="inferred from homology"/>
<comment type="cofactor">
    <cofactor evidence="1">
        <name>Zn(2+)</name>
        <dbReference type="ChEBI" id="CHEBI:29105"/>
    </cofactor>
</comment>
<dbReference type="NCBIfam" id="NF006762">
    <property type="entry name" value="PRK09283.1"/>
    <property type="match status" value="1"/>
</dbReference>
<keyword evidence="8 16" id="KW-0862">Zinc</keyword>
<feature type="binding site" evidence="16">
    <location>
        <position position="125"/>
    </location>
    <ligand>
        <name>Zn(2+)</name>
        <dbReference type="ChEBI" id="CHEBI:29105"/>
        <note>catalytic</note>
    </ligand>
</feature>
<dbReference type="PIRSF" id="PIRSF001415">
    <property type="entry name" value="Porphbilin_synth"/>
    <property type="match status" value="1"/>
</dbReference>
<dbReference type="AlphaFoldDB" id="A0A9W7ZRZ9"/>
<dbReference type="FunFam" id="3.20.20.70:FF:000048">
    <property type="entry name" value="Delta-aminolevulinic acid dehydratase"/>
    <property type="match status" value="1"/>
</dbReference>
<evidence type="ECO:0000313" key="20">
    <source>
        <dbReference type="Proteomes" id="UP001150538"/>
    </source>
</evidence>
<keyword evidence="7 16" id="KW-0479">Metal-binding</keyword>
<name>A0A9W7ZRZ9_9FUNG</name>
<feature type="binding site" evidence="16">
    <location>
        <position position="133"/>
    </location>
    <ligand>
        <name>Zn(2+)</name>
        <dbReference type="ChEBI" id="CHEBI:29105"/>
        <note>catalytic</note>
    </ligand>
</feature>